<dbReference type="GO" id="GO:1902201">
    <property type="term" value="P:negative regulation of bacterial-type flagellum-dependent cell motility"/>
    <property type="evidence" value="ECO:0007669"/>
    <property type="project" value="TreeGrafter"/>
</dbReference>
<dbReference type="InterPro" id="IPR043128">
    <property type="entry name" value="Rev_trsase/Diguanyl_cyclase"/>
</dbReference>
<dbReference type="AlphaFoldDB" id="A0A7V8GLK9"/>
<dbReference type="Gene3D" id="3.30.70.270">
    <property type="match status" value="1"/>
</dbReference>
<dbReference type="GO" id="GO:0052621">
    <property type="term" value="F:diguanylate cyclase activity"/>
    <property type="evidence" value="ECO:0007669"/>
    <property type="project" value="UniProtKB-EC"/>
</dbReference>
<proteinExistence type="predicted"/>
<evidence type="ECO:0000313" key="6">
    <source>
        <dbReference type="EMBL" id="KAF1685753.1"/>
    </source>
</evidence>
<dbReference type="SUPFAM" id="SSF55073">
    <property type="entry name" value="Nucleotide cyclase"/>
    <property type="match status" value="1"/>
</dbReference>
<dbReference type="PROSITE" id="PS50887">
    <property type="entry name" value="GGDEF"/>
    <property type="match status" value="1"/>
</dbReference>
<dbReference type="EMBL" id="MWIP01000011">
    <property type="protein sequence ID" value="KAF1685753.1"/>
    <property type="molecule type" value="Genomic_DNA"/>
</dbReference>
<evidence type="ECO:0000256" key="4">
    <source>
        <dbReference type="SAM" id="Phobius"/>
    </source>
</evidence>
<evidence type="ECO:0000256" key="1">
    <source>
        <dbReference type="ARBA" id="ARBA00001946"/>
    </source>
</evidence>
<dbReference type="FunFam" id="3.30.70.270:FF:000001">
    <property type="entry name" value="Diguanylate cyclase domain protein"/>
    <property type="match status" value="1"/>
</dbReference>
<dbReference type="InterPro" id="IPR000160">
    <property type="entry name" value="GGDEF_dom"/>
</dbReference>
<protein>
    <recommendedName>
        <fullName evidence="2">diguanylate cyclase</fullName>
        <ecNumber evidence="2">2.7.7.65</ecNumber>
    </recommendedName>
</protein>
<comment type="cofactor">
    <cofactor evidence="1">
        <name>Mg(2+)</name>
        <dbReference type="ChEBI" id="CHEBI:18420"/>
    </cofactor>
</comment>
<dbReference type="NCBIfam" id="TIGR00254">
    <property type="entry name" value="GGDEF"/>
    <property type="match status" value="1"/>
</dbReference>
<dbReference type="GO" id="GO:0043709">
    <property type="term" value="P:cell adhesion involved in single-species biofilm formation"/>
    <property type="evidence" value="ECO:0007669"/>
    <property type="project" value="TreeGrafter"/>
</dbReference>
<keyword evidence="4" id="KW-0472">Membrane</keyword>
<feature type="transmembrane region" description="Helical" evidence="4">
    <location>
        <begin position="100"/>
        <end position="123"/>
    </location>
</feature>
<organism evidence="6 7">
    <name type="scientific">Pseudoxanthomonas broegbernensis</name>
    <dbReference type="NCBI Taxonomy" id="83619"/>
    <lineage>
        <taxon>Bacteria</taxon>
        <taxon>Pseudomonadati</taxon>
        <taxon>Pseudomonadota</taxon>
        <taxon>Gammaproteobacteria</taxon>
        <taxon>Lysobacterales</taxon>
        <taxon>Lysobacteraceae</taxon>
        <taxon>Pseudoxanthomonas</taxon>
    </lineage>
</organism>
<name>A0A7V8GLK9_9GAMM</name>
<dbReference type="InterPro" id="IPR050469">
    <property type="entry name" value="Diguanylate_Cyclase"/>
</dbReference>
<dbReference type="PANTHER" id="PTHR45138">
    <property type="entry name" value="REGULATORY COMPONENTS OF SENSORY TRANSDUCTION SYSTEM"/>
    <property type="match status" value="1"/>
</dbReference>
<dbReference type="EC" id="2.7.7.65" evidence="2"/>
<gene>
    <name evidence="6" type="ORF">B1992_11220</name>
</gene>
<feature type="transmembrane region" description="Helical" evidence="4">
    <location>
        <begin position="135"/>
        <end position="158"/>
    </location>
</feature>
<feature type="transmembrane region" description="Helical" evidence="4">
    <location>
        <begin position="30"/>
        <end position="49"/>
    </location>
</feature>
<dbReference type="Pfam" id="PF00990">
    <property type="entry name" value="GGDEF"/>
    <property type="match status" value="1"/>
</dbReference>
<evidence type="ECO:0000259" key="5">
    <source>
        <dbReference type="PROSITE" id="PS50887"/>
    </source>
</evidence>
<evidence type="ECO:0000256" key="2">
    <source>
        <dbReference type="ARBA" id="ARBA00012528"/>
    </source>
</evidence>
<dbReference type="Pfam" id="PF05230">
    <property type="entry name" value="MASE2"/>
    <property type="match status" value="1"/>
</dbReference>
<keyword evidence="4" id="KW-1133">Transmembrane helix</keyword>
<feature type="transmembrane region" description="Helical" evidence="4">
    <location>
        <begin position="61"/>
        <end position="80"/>
    </location>
</feature>
<keyword evidence="4" id="KW-0812">Transmembrane</keyword>
<accession>A0A7V8GLK9</accession>
<feature type="domain" description="GGDEF" evidence="5">
    <location>
        <begin position="233"/>
        <end position="360"/>
    </location>
</feature>
<dbReference type="InterPro" id="IPR029787">
    <property type="entry name" value="Nucleotide_cyclase"/>
</dbReference>
<dbReference type="SMART" id="SM00267">
    <property type="entry name" value="GGDEF"/>
    <property type="match status" value="1"/>
</dbReference>
<dbReference type="CDD" id="cd01949">
    <property type="entry name" value="GGDEF"/>
    <property type="match status" value="1"/>
</dbReference>
<comment type="caution">
    <text evidence="6">The sequence shown here is derived from an EMBL/GenBank/DDBJ whole genome shotgun (WGS) entry which is preliminary data.</text>
</comment>
<sequence length="360" mass="38746">MIPASGPSSIPRLPIMSDHPSMHHSGVALFVRYTCAMRALGFCTGLLGVASAMHGQGASAVWLLLLVLSCLTWPLLAWRLSAASADPLRAEFRNLTVDTALAGFWVAMAQFDLLPTALLVAVMAMDRTVAGGWKLARRSMGAMAGVAVATSALNGFAFQPHTRFATMLWCLPFLVLYLLAIGVAARTFAEKVRAQKRTLEHVSRIDAETGLATRPQWLAQVASQLQRFRRYGAVSSLLMIDIDEFKRINDTHGHLAGDQVIREVSALLHASLRGVDSAGRYGGDEFGVLLPGTDHQAALEMAERLRQAVADRVAVGGVPVTLSIGVAELQPGMDTIEDWSGAADEALYRAKADDRNCVRG</sequence>
<dbReference type="GO" id="GO:0005886">
    <property type="term" value="C:plasma membrane"/>
    <property type="evidence" value="ECO:0007669"/>
    <property type="project" value="TreeGrafter"/>
</dbReference>
<keyword evidence="7" id="KW-1185">Reference proteome</keyword>
<comment type="catalytic activity">
    <reaction evidence="3">
        <text>2 GTP = 3',3'-c-di-GMP + 2 diphosphate</text>
        <dbReference type="Rhea" id="RHEA:24898"/>
        <dbReference type="ChEBI" id="CHEBI:33019"/>
        <dbReference type="ChEBI" id="CHEBI:37565"/>
        <dbReference type="ChEBI" id="CHEBI:58805"/>
        <dbReference type="EC" id="2.7.7.65"/>
    </reaction>
</comment>
<dbReference type="Proteomes" id="UP000462066">
    <property type="component" value="Unassembled WGS sequence"/>
</dbReference>
<dbReference type="InterPro" id="IPR007894">
    <property type="entry name" value="MASE2"/>
</dbReference>
<reference evidence="6 7" key="1">
    <citation type="submission" date="2017-10" db="EMBL/GenBank/DDBJ databases">
        <title>Whole genome sequencing of Pseudoxanthomonas broegbernensis DSM 12573(T).</title>
        <authorList>
            <person name="Kumar S."/>
            <person name="Bansal K."/>
            <person name="Kaur A."/>
            <person name="Patil P."/>
            <person name="Sharma S."/>
            <person name="Patil P.B."/>
        </authorList>
    </citation>
    <scope>NUCLEOTIDE SEQUENCE [LARGE SCALE GENOMIC DNA]</scope>
    <source>
        <strain evidence="6 7">DSM 12573</strain>
    </source>
</reference>
<evidence type="ECO:0000313" key="7">
    <source>
        <dbReference type="Proteomes" id="UP000462066"/>
    </source>
</evidence>
<evidence type="ECO:0000256" key="3">
    <source>
        <dbReference type="ARBA" id="ARBA00034247"/>
    </source>
</evidence>
<feature type="transmembrane region" description="Helical" evidence="4">
    <location>
        <begin position="164"/>
        <end position="189"/>
    </location>
</feature>
<dbReference type="PANTHER" id="PTHR45138:SF9">
    <property type="entry name" value="DIGUANYLATE CYCLASE DGCM-RELATED"/>
    <property type="match status" value="1"/>
</dbReference>